<dbReference type="AlphaFoldDB" id="A0A368H8E0"/>
<protein>
    <submittedName>
        <fullName evidence="1">Uncharacterized protein</fullName>
    </submittedName>
</protein>
<organism evidence="1 2">
    <name type="scientific">Ancylostoma caninum</name>
    <name type="common">Dog hookworm</name>
    <dbReference type="NCBI Taxonomy" id="29170"/>
    <lineage>
        <taxon>Eukaryota</taxon>
        <taxon>Metazoa</taxon>
        <taxon>Ecdysozoa</taxon>
        <taxon>Nematoda</taxon>
        <taxon>Chromadorea</taxon>
        <taxon>Rhabditida</taxon>
        <taxon>Rhabditina</taxon>
        <taxon>Rhabditomorpha</taxon>
        <taxon>Strongyloidea</taxon>
        <taxon>Ancylostomatidae</taxon>
        <taxon>Ancylostomatinae</taxon>
        <taxon>Ancylostoma</taxon>
    </lineage>
</organism>
<keyword evidence="2" id="KW-1185">Reference proteome</keyword>
<accession>A0A368H8E0</accession>
<reference evidence="1 2" key="1">
    <citation type="submission" date="2014-10" db="EMBL/GenBank/DDBJ databases">
        <title>Draft genome of the hookworm Ancylostoma caninum.</title>
        <authorList>
            <person name="Mitreva M."/>
        </authorList>
    </citation>
    <scope>NUCLEOTIDE SEQUENCE [LARGE SCALE GENOMIC DNA]</scope>
    <source>
        <strain evidence="1 2">Baltimore</strain>
    </source>
</reference>
<dbReference type="GO" id="GO:0019825">
    <property type="term" value="F:oxygen binding"/>
    <property type="evidence" value="ECO:0007669"/>
    <property type="project" value="InterPro"/>
</dbReference>
<dbReference type="GO" id="GO:0020037">
    <property type="term" value="F:heme binding"/>
    <property type="evidence" value="ECO:0007669"/>
    <property type="project" value="InterPro"/>
</dbReference>
<dbReference type="EMBL" id="JOJR01000004">
    <property type="protein sequence ID" value="RCN52852.1"/>
    <property type="molecule type" value="Genomic_DNA"/>
</dbReference>
<proteinExistence type="predicted"/>
<name>A0A368H8E0_ANCCA</name>
<comment type="caution">
    <text evidence="1">The sequence shown here is derived from an EMBL/GenBank/DDBJ whole genome shotgun (WGS) entry which is preliminary data.</text>
</comment>
<dbReference type="InterPro" id="IPR012292">
    <property type="entry name" value="Globin/Proto"/>
</dbReference>
<evidence type="ECO:0000313" key="1">
    <source>
        <dbReference type="EMBL" id="RCN52852.1"/>
    </source>
</evidence>
<dbReference type="OrthoDB" id="5858596at2759"/>
<dbReference type="Gene3D" id="1.10.490.10">
    <property type="entry name" value="Globins"/>
    <property type="match status" value="1"/>
</dbReference>
<dbReference type="Proteomes" id="UP000252519">
    <property type="component" value="Unassembled WGS sequence"/>
</dbReference>
<evidence type="ECO:0000313" key="2">
    <source>
        <dbReference type="Proteomes" id="UP000252519"/>
    </source>
</evidence>
<gene>
    <name evidence="1" type="ORF">ANCCAN_00847</name>
</gene>
<sequence length="122" mass="14327">MLMCIQSSPKMNEVIACQMYCYRDLTKWPKLNSLCTAQKSFFTQIIEELHLDGAKVAEKAFRLGEIHFKYAQYGMKPHFLDIFALHMETVRRFAVRKDEIRIIYEISVRRTKAISCRRTGTA</sequence>